<evidence type="ECO:0000313" key="2">
    <source>
        <dbReference type="Proteomes" id="UP000276133"/>
    </source>
</evidence>
<name>A0A3M7RJG8_BRAPC</name>
<dbReference type="EMBL" id="REGN01003249">
    <property type="protein sequence ID" value="RNA23619.1"/>
    <property type="molecule type" value="Genomic_DNA"/>
</dbReference>
<gene>
    <name evidence="1" type="ORF">BpHYR1_013900</name>
</gene>
<reference evidence="1 2" key="1">
    <citation type="journal article" date="2018" name="Sci. Rep.">
        <title>Genomic signatures of local adaptation to the degree of environmental predictability in rotifers.</title>
        <authorList>
            <person name="Franch-Gras L."/>
            <person name="Hahn C."/>
            <person name="Garcia-Roger E.M."/>
            <person name="Carmona M.J."/>
            <person name="Serra M."/>
            <person name="Gomez A."/>
        </authorList>
    </citation>
    <scope>NUCLEOTIDE SEQUENCE [LARGE SCALE GENOMIC DNA]</scope>
    <source>
        <strain evidence="1">HYR1</strain>
    </source>
</reference>
<keyword evidence="2" id="KW-1185">Reference proteome</keyword>
<proteinExistence type="predicted"/>
<organism evidence="1 2">
    <name type="scientific">Brachionus plicatilis</name>
    <name type="common">Marine rotifer</name>
    <name type="synonym">Brachionus muelleri</name>
    <dbReference type="NCBI Taxonomy" id="10195"/>
    <lineage>
        <taxon>Eukaryota</taxon>
        <taxon>Metazoa</taxon>
        <taxon>Spiralia</taxon>
        <taxon>Gnathifera</taxon>
        <taxon>Rotifera</taxon>
        <taxon>Eurotatoria</taxon>
        <taxon>Monogononta</taxon>
        <taxon>Pseudotrocha</taxon>
        <taxon>Ploima</taxon>
        <taxon>Brachionidae</taxon>
        <taxon>Brachionus</taxon>
    </lineage>
</organism>
<dbReference type="Proteomes" id="UP000276133">
    <property type="component" value="Unassembled WGS sequence"/>
</dbReference>
<dbReference type="AlphaFoldDB" id="A0A3M7RJG8"/>
<evidence type="ECO:0000313" key="1">
    <source>
        <dbReference type="EMBL" id="RNA23619.1"/>
    </source>
</evidence>
<accession>A0A3M7RJG8</accession>
<comment type="caution">
    <text evidence="1">The sequence shown here is derived from an EMBL/GenBank/DDBJ whole genome shotgun (WGS) entry which is preliminary data.</text>
</comment>
<protein>
    <submittedName>
        <fullName evidence="1">Uncharacterized protein</fullName>
    </submittedName>
</protein>
<sequence>MTKSNTRKINLVSVFVEIPNKWNILSSIITQNKQLTPFLAMCKKIRLAVKISNKRKIALWKALLKKCKNLRIVKNNYLNF</sequence>